<proteinExistence type="predicted"/>
<keyword evidence="2" id="KW-0057">Aromatic amino acid biosynthesis</keyword>
<dbReference type="AlphaFoldDB" id="A0A2P2K5Z6"/>
<dbReference type="GO" id="GO:0003856">
    <property type="term" value="F:3-dehydroquinate synthase activity"/>
    <property type="evidence" value="ECO:0007669"/>
    <property type="project" value="InterPro"/>
</dbReference>
<feature type="domain" description="3-dehydroquinate synthase N-terminal" evidence="3">
    <location>
        <begin position="80"/>
        <end position="232"/>
    </location>
</feature>
<sequence length="430" mass="47520">MSLSSLPFLRVPNQPLDFAAKTDKCSIWRLVSWDSRSRKANNFKSKTNKLGCSSCVKMCATASGYRAAEISSSGAYEKSKRVWIWTQSKQVMTCAIERGWNTFLFSSKHRQLAEEWSSIAKINPLFIEEGEVLDGENERVARILEVWSPQELQQLQPESRQPDNIIIDLLDWQIIPAENIVAAFQGGPNTVFAVAKTSSEAQIFLEALERGIGGVVLKVEDVETVLALKDYFDRKNEASNLLTLAKATVTRVQVAGMGDRVCVDLCSLMRPGEGLLVGSFARGLFLVHSECLESSYIASRPFRVNAGPVHAYVSVPGGKTCYLSELKAGNEVIVVDQKGKLRTAIVGRVKIETRPLILVEAKREAEDQTFYSIFLQNAETVALVPPCQGNLLQKTAIPVTSLKVGDEILLRVQGGARHTGIEIQEFIVEN</sequence>
<dbReference type="EMBL" id="GGEC01020670">
    <property type="protein sequence ID" value="MBX01154.1"/>
    <property type="molecule type" value="Transcribed_RNA"/>
</dbReference>
<dbReference type="GO" id="GO:0008652">
    <property type="term" value="P:amino acid biosynthetic process"/>
    <property type="evidence" value="ECO:0007669"/>
    <property type="project" value="UniProtKB-KW"/>
</dbReference>
<evidence type="ECO:0000259" key="3">
    <source>
        <dbReference type="Pfam" id="PF01959"/>
    </source>
</evidence>
<name>A0A2P2K5Z6_RHIMU</name>
<evidence type="ECO:0000256" key="2">
    <source>
        <dbReference type="ARBA" id="ARBA00023141"/>
    </source>
</evidence>
<dbReference type="InterPro" id="IPR030960">
    <property type="entry name" value="DHQS/DOIS_N"/>
</dbReference>
<evidence type="ECO:0000313" key="5">
    <source>
        <dbReference type="EMBL" id="MBX01154.1"/>
    </source>
</evidence>
<reference evidence="5" key="1">
    <citation type="submission" date="2018-02" db="EMBL/GenBank/DDBJ databases">
        <title>Rhizophora mucronata_Transcriptome.</title>
        <authorList>
            <person name="Meera S.P."/>
            <person name="Sreeshan A."/>
            <person name="Augustine A."/>
        </authorList>
    </citation>
    <scope>NUCLEOTIDE SEQUENCE</scope>
    <source>
        <tissue evidence="5">Leaf</tissue>
    </source>
</reference>
<keyword evidence="1" id="KW-0028">Amino-acid biosynthesis</keyword>
<dbReference type="PIRSF" id="PIRSF006655">
    <property type="entry name" value="DHQ_synth"/>
    <property type="match status" value="1"/>
</dbReference>
<dbReference type="InterPro" id="IPR056179">
    <property type="entry name" value="DHQS_C"/>
</dbReference>
<dbReference type="GO" id="GO:0009073">
    <property type="term" value="P:aromatic amino acid family biosynthetic process"/>
    <property type="evidence" value="ECO:0007669"/>
    <property type="project" value="UniProtKB-KW"/>
</dbReference>
<dbReference type="GO" id="GO:0016491">
    <property type="term" value="F:oxidoreductase activity"/>
    <property type="evidence" value="ECO:0007669"/>
    <property type="project" value="InterPro"/>
</dbReference>
<dbReference type="PANTHER" id="PTHR33563:SF1">
    <property type="entry name" value="3-DEHYDROQUINATE SYNTHASE"/>
    <property type="match status" value="1"/>
</dbReference>
<dbReference type="InterPro" id="IPR002812">
    <property type="entry name" value="DHQS"/>
</dbReference>
<accession>A0A2P2K5Z6</accession>
<feature type="domain" description="3-dehydroquinate synthase C-terminal" evidence="4">
    <location>
        <begin position="247"/>
        <end position="430"/>
    </location>
</feature>
<dbReference type="PANTHER" id="PTHR33563">
    <property type="match status" value="1"/>
</dbReference>
<organism evidence="5">
    <name type="scientific">Rhizophora mucronata</name>
    <name type="common">Asiatic mangrove</name>
    <dbReference type="NCBI Taxonomy" id="61149"/>
    <lineage>
        <taxon>Eukaryota</taxon>
        <taxon>Viridiplantae</taxon>
        <taxon>Streptophyta</taxon>
        <taxon>Embryophyta</taxon>
        <taxon>Tracheophyta</taxon>
        <taxon>Spermatophyta</taxon>
        <taxon>Magnoliopsida</taxon>
        <taxon>eudicotyledons</taxon>
        <taxon>Gunneridae</taxon>
        <taxon>Pentapetalae</taxon>
        <taxon>rosids</taxon>
        <taxon>fabids</taxon>
        <taxon>Malpighiales</taxon>
        <taxon>Rhizophoraceae</taxon>
        <taxon>Rhizophora</taxon>
    </lineage>
</organism>
<protein>
    <submittedName>
        <fullName evidence="5">Uncharacterized protein LOC105643334</fullName>
    </submittedName>
</protein>
<evidence type="ECO:0000256" key="1">
    <source>
        <dbReference type="ARBA" id="ARBA00022605"/>
    </source>
</evidence>
<dbReference type="Pfam" id="PF26558">
    <property type="entry name" value="DHQS_2nd"/>
    <property type="match status" value="1"/>
</dbReference>
<dbReference type="Pfam" id="PF01959">
    <property type="entry name" value="DHQS"/>
    <property type="match status" value="1"/>
</dbReference>
<evidence type="ECO:0000259" key="4">
    <source>
        <dbReference type="Pfam" id="PF26558"/>
    </source>
</evidence>